<name>A0AAD4LI97_9AGAM</name>
<gene>
    <name evidence="3" type="ORF">EDB92DRAFT_434648</name>
</gene>
<keyword evidence="4" id="KW-1185">Reference proteome</keyword>
<evidence type="ECO:0000259" key="2">
    <source>
        <dbReference type="PROSITE" id="PS50837"/>
    </source>
</evidence>
<evidence type="ECO:0000313" key="3">
    <source>
        <dbReference type="EMBL" id="KAH8993115.1"/>
    </source>
</evidence>
<protein>
    <recommendedName>
        <fullName evidence="2">NACHT domain-containing protein</fullName>
    </recommendedName>
</protein>
<dbReference type="EMBL" id="JAKELL010000019">
    <property type="protein sequence ID" value="KAH8993115.1"/>
    <property type="molecule type" value="Genomic_DNA"/>
</dbReference>
<dbReference type="PROSITE" id="PS50837">
    <property type="entry name" value="NACHT"/>
    <property type="match status" value="1"/>
</dbReference>
<evidence type="ECO:0000313" key="4">
    <source>
        <dbReference type="Proteomes" id="UP001201163"/>
    </source>
</evidence>
<evidence type="ECO:0000256" key="1">
    <source>
        <dbReference type="ARBA" id="ARBA00022737"/>
    </source>
</evidence>
<dbReference type="Pfam" id="PF17109">
    <property type="entry name" value="Goodbye"/>
    <property type="match status" value="1"/>
</dbReference>
<dbReference type="SUPFAM" id="SSF52540">
    <property type="entry name" value="P-loop containing nucleoside triphosphate hydrolases"/>
    <property type="match status" value="1"/>
</dbReference>
<sequence>MSQTPSASAPSSNFRTIFVAALKEYEKKTKTDLHTHPLATQLQSCESASDILAVLHDMVNEFDQSKSRNERLSRWLGPTIHVLFAFSETLGGGVGLIFSPAKVISAGVGVLLSVAKDVNASQETLADLFERIENFFKRLESYAEVPPTDAMTDIIVKIMVEVLNVFAIATKEMKHGQALGQAKKFLKKLVGREDMEGALKRLDQLTQEEARMAVAQILKLTHSIEYTIKNVDGKVDAVLRDGKDAKVVLQQTSISIDDLKWNQLRESLRRWVTPPDPSTNHNLACDIRHGGTAEWFFQGNIFGEWNSVGSLLWIYGKPGSGKSILCSTIIQEIVNLREAGSALAYFYFDFRDSNKRHRRNLLPSLLIQLSSQSRLYCDILSQLYSAYDNGAQRPSDSAMTRCLKDMLRVPIQSPIYIILDALDECPDSSGIPSPREQVLCLVKELVDLRLPHLHICVTSRPEFDIQATLGPLALHRVSLHEEIGQKEDITNYVHAVVYSKSETVMKRWREDDKKNVAETLVAKADGMYGRRPDSMMPAHVSIQVSMGVLSVRCAATMSSI</sequence>
<feature type="domain" description="NACHT" evidence="2">
    <location>
        <begin position="310"/>
        <end position="461"/>
    </location>
</feature>
<dbReference type="Gene3D" id="3.40.50.300">
    <property type="entry name" value="P-loop containing nucleotide triphosphate hydrolases"/>
    <property type="match status" value="1"/>
</dbReference>
<dbReference type="AlphaFoldDB" id="A0AAD4LI97"/>
<proteinExistence type="predicted"/>
<keyword evidence="1" id="KW-0677">Repeat</keyword>
<dbReference type="PANTHER" id="PTHR10039">
    <property type="entry name" value="AMELOGENIN"/>
    <property type="match status" value="1"/>
</dbReference>
<dbReference type="Pfam" id="PF24883">
    <property type="entry name" value="NPHP3_N"/>
    <property type="match status" value="1"/>
</dbReference>
<reference evidence="3" key="1">
    <citation type="submission" date="2022-01" db="EMBL/GenBank/DDBJ databases">
        <title>Comparative genomics reveals a dynamic genome evolution in the ectomycorrhizal milk-cap (Lactarius) mushrooms.</title>
        <authorList>
            <consortium name="DOE Joint Genome Institute"/>
            <person name="Lebreton A."/>
            <person name="Tang N."/>
            <person name="Kuo A."/>
            <person name="LaButti K."/>
            <person name="Drula E."/>
            <person name="Barry K."/>
            <person name="Clum A."/>
            <person name="Lipzen A."/>
            <person name="Mousain D."/>
            <person name="Ng V."/>
            <person name="Wang R."/>
            <person name="Wang X."/>
            <person name="Dai Y."/>
            <person name="Henrissat B."/>
            <person name="Grigoriev I.V."/>
            <person name="Guerin-Laguette A."/>
            <person name="Yu F."/>
            <person name="Martin F.M."/>
        </authorList>
    </citation>
    <scope>NUCLEOTIDE SEQUENCE</scope>
    <source>
        <strain evidence="3">QP</strain>
    </source>
</reference>
<comment type="caution">
    <text evidence="3">The sequence shown here is derived from an EMBL/GenBank/DDBJ whole genome shotgun (WGS) entry which is preliminary data.</text>
</comment>
<organism evidence="3 4">
    <name type="scientific">Lactarius akahatsu</name>
    <dbReference type="NCBI Taxonomy" id="416441"/>
    <lineage>
        <taxon>Eukaryota</taxon>
        <taxon>Fungi</taxon>
        <taxon>Dikarya</taxon>
        <taxon>Basidiomycota</taxon>
        <taxon>Agaricomycotina</taxon>
        <taxon>Agaricomycetes</taxon>
        <taxon>Russulales</taxon>
        <taxon>Russulaceae</taxon>
        <taxon>Lactarius</taxon>
    </lineage>
</organism>
<dbReference type="InterPro" id="IPR031350">
    <property type="entry name" value="Goodbye_dom"/>
</dbReference>
<accession>A0AAD4LI97</accession>
<dbReference type="InterPro" id="IPR056884">
    <property type="entry name" value="NPHP3-like_N"/>
</dbReference>
<dbReference type="InterPro" id="IPR027417">
    <property type="entry name" value="P-loop_NTPase"/>
</dbReference>
<dbReference type="InterPro" id="IPR007111">
    <property type="entry name" value="NACHT_NTPase"/>
</dbReference>
<dbReference type="Proteomes" id="UP001201163">
    <property type="component" value="Unassembled WGS sequence"/>
</dbReference>